<sequence>MKKLTKLQKMFIVAGRFCIIGFPGGGGFLCWD</sequence>
<accession>A0AAN2RLK7</accession>
<dbReference type="EMBL" id="FIGH01000001">
    <property type="protein sequence ID" value="CYU25498.1"/>
    <property type="molecule type" value="Genomic_DNA"/>
</dbReference>
<evidence type="ECO:0000313" key="2">
    <source>
        <dbReference type="Proteomes" id="UP000074664"/>
    </source>
</evidence>
<organism evidence="1 2">
    <name type="scientific">Streptococcus suis</name>
    <dbReference type="NCBI Taxonomy" id="1307"/>
    <lineage>
        <taxon>Bacteria</taxon>
        <taxon>Bacillati</taxon>
        <taxon>Bacillota</taxon>
        <taxon>Bacilli</taxon>
        <taxon>Lactobacillales</taxon>
        <taxon>Streptococcaceae</taxon>
        <taxon>Streptococcus</taxon>
    </lineage>
</organism>
<reference evidence="1 2" key="1">
    <citation type="submission" date="2016-02" db="EMBL/GenBank/DDBJ databases">
        <authorList>
            <consortium name="Pathogen Informatics"/>
        </authorList>
    </citation>
    <scope>NUCLEOTIDE SEQUENCE [LARGE SCALE GENOMIC DNA]</scope>
    <source>
        <strain evidence="1 2">LSS30</strain>
    </source>
</reference>
<protein>
    <submittedName>
        <fullName evidence="1">Uncharacterized protein</fullName>
    </submittedName>
</protein>
<evidence type="ECO:0000313" key="1">
    <source>
        <dbReference type="EMBL" id="CYU25498.1"/>
    </source>
</evidence>
<comment type="caution">
    <text evidence="1">The sequence shown here is derived from an EMBL/GenBank/DDBJ whole genome shotgun (WGS) entry which is preliminary data.</text>
</comment>
<dbReference type="AlphaFoldDB" id="A0AAN2RLK7"/>
<dbReference type="Proteomes" id="UP000074664">
    <property type="component" value="Unassembled WGS sequence"/>
</dbReference>
<name>A0AAN2RLK7_STRSU</name>
<gene>
    <name evidence="1" type="ORF">ERS132392_00020</name>
</gene>
<proteinExistence type="predicted"/>